<proteinExistence type="predicted"/>
<evidence type="ECO:0000313" key="7">
    <source>
        <dbReference type="EMBL" id="OQR76348.1"/>
    </source>
</evidence>
<dbReference type="SUPFAM" id="SSF52540">
    <property type="entry name" value="P-loop containing nucleoside triphosphate hydrolases"/>
    <property type="match status" value="1"/>
</dbReference>
<dbReference type="FunFam" id="3.40.50.300:FF:000933">
    <property type="entry name" value="ABC transporter A family member 7"/>
    <property type="match status" value="1"/>
</dbReference>
<keyword evidence="8" id="KW-1185">Reference proteome</keyword>
<feature type="transmembrane region" description="Helical" evidence="5">
    <location>
        <begin position="97"/>
        <end position="121"/>
    </location>
</feature>
<dbReference type="GO" id="GO:0005319">
    <property type="term" value="F:lipid transporter activity"/>
    <property type="evidence" value="ECO:0007669"/>
    <property type="project" value="TreeGrafter"/>
</dbReference>
<dbReference type="PROSITE" id="PS00211">
    <property type="entry name" value="ABC_TRANSPORTER_1"/>
    <property type="match status" value="1"/>
</dbReference>
<keyword evidence="3" id="KW-0547">Nucleotide-binding</keyword>
<dbReference type="CDD" id="cd03263">
    <property type="entry name" value="ABC_subfamily_A"/>
    <property type="match status" value="1"/>
</dbReference>
<dbReference type="AlphaFoldDB" id="A0A1V9XSJ3"/>
<gene>
    <name evidence="7" type="ORF">BIW11_03092</name>
</gene>
<dbReference type="STRING" id="418985.A0A1V9XSJ3"/>
<dbReference type="EMBL" id="MNPL01004920">
    <property type="protein sequence ID" value="OQR76348.1"/>
    <property type="molecule type" value="Genomic_DNA"/>
</dbReference>
<evidence type="ECO:0000256" key="2">
    <source>
        <dbReference type="ARBA" id="ARBA00022737"/>
    </source>
</evidence>
<dbReference type="InterPro" id="IPR026082">
    <property type="entry name" value="ABCA"/>
</dbReference>
<evidence type="ECO:0000256" key="1">
    <source>
        <dbReference type="ARBA" id="ARBA00022448"/>
    </source>
</evidence>
<dbReference type="Proteomes" id="UP000192247">
    <property type="component" value="Unassembled WGS sequence"/>
</dbReference>
<evidence type="ECO:0000256" key="3">
    <source>
        <dbReference type="ARBA" id="ARBA00022741"/>
    </source>
</evidence>
<feature type="transmembrane region" description="Helical" evidence="5">
    <location>
        <begin position="16"/>
        <end position="36"/>
    </location>
</feature>
<dbReference type="InParanoid" id="A0A1V9XSJ3"/>
<comment type="caution">
    <text evidence="7">The sequence shown here is derived from an EMBL/GenBank/DDBJ whole genome shotgun (WGS) entry which is preliminary data.</text>
</comment>
<keyword evidence="5" id="KW-0472">Membrane</keyword>
<dbReference type="GO" id="GO:0140359">
    <property type="term" value="F:ABC-type transporter activity"/>
    <property type="evidence" value="ECO:0007669"/>
    <property type="project" value="InterPro"/>
</dbReference>
<keyword evidence="4 7" id="KW-0067">ATP-binding</keyword>
<keyword evidence="5" id="KW-1133">Transmembrane helix</keyword>
<reference evidence="7 8" key="1">
    <citation type="journal article" date="2017" name="Gigascience">
        <title>Draft genome of the honey bee ectoparasitic mite, Tropilaelaps mercedesae, is shaped by the parasitic life history.</title>
        <authorList>
            <person name="Dong X."/>
            <person name="Armstrong S.D."/>
            <person name="Xia D."/>
            <person name="Makepeace B.L."/>
            <person name="Darby A.C."/>
            <person name="Kadowaki T."/>
        </authorList>
    </citation>
    <scope>NUCLEOTIDE SEQUENCE [LARGE SCALE GENOMIC DNA]</scope>
    <source>
        <strain evidence="7">Wuxi-XJTLU</strain>
    </source>
</reference>
<dbReference type="GO" id="GO:0005524">
    <property type="term" value="F:ATP binding"/>
    <property type="evidence" value="ECO:0007669"/>
    <property type="project" value="UniProtKB-KW"/>
</dbReference>
<dbReference type="PANTHER" id="PTHR19229">
    <property type="entry name" value="ATP-BINDING CASSETTE TRANSPORTER SUBFAMILY A ABCA"/>
    <property type="match status" value="1"/>
</dbReference>
<sequence length="433" mass="48400">MFKLNLNGHAIGSNRTAILGAIIALLAWILTIVLAANLLDTTGRNLYLKLSADKKILTSLLPNCGLHWAFKIISFWEQSGRGAKWTNIHHISKAGDNVTLLGILGMMVLSWLIFGFLIFYLDAINPWQLGVPKSPFFLFRRTYWCPNDAKDIDSSRTNALSTTKENRDLGEMFERPGLNVGDAVVVLRSVTHQFNKAKKKAIDNLSLEIYRDQITVILGHNGAGKTTMMNLLTGLFLPTHGEMFINGYSVTENTIKARRGVGLCPQHNVLFGELTVEEHLYFFAQIKGADKEETKSEIEVILSKFDLSGKRYVLSRDLSGGMKRKLCMANAMVGGSNILVLDEPTAGMDPQARRSIWTVLQEVRRTRTILLTTHYMEEADVLGDRIAFLSHGKLKCAGSPMFLKKKFGKFVAVSRTRRRIAFDVNRMGMSSLA</sequence>
<evidence type="ECO:0000259" key="6">
    <source>
        <dbReference type="PROSITE" id="PS50893"/>
    </source>
</evidence>
<keyword evidence="1" id="KW-0813">Transport</keyword>
<dbReference type="Pfam" id="PF00005">
    <property type="entry name" value="ABC_tran"/>
    <property type="match status" value="1"/>
</dbReference>
<name>A0A1V9XSJ3_9ACAR</name>
<keyword evidence="2" id="KW-0677">Repeat</keyword>
<keyword evidence="5" id="KW-0812">Transmembrane</keyword>
<evidence type="ECO:0000313" key="8">
    <source>
        <dbReference type="Proteomes" id="UP000192247"/>
    </source>
</evidence>
<dbReference type="GO" id="GO:0016887">
    <property type="term" value="F:ATP hydrolysis activity"/>
    <property type="evidence" value="ECO:0007669"/>
    <property type="project" value="InterPro"/>
</dbReference>
<dbReference type="SMART" id="SM00382">
    <property type="entry name" value="AAA"/>
    <property type="match status" value="1"/>
</dbReference>
<evidence type="ECO:0000256" key="5">
    <source>
        <dbReference type="SAM" id="Phobius"/>
    </source>
</evidence>
<protein>
    <submittedName>
        <fullName evidence="7">ATP-binding cassette sub-family A member 1-like</fullName>
    </submittedName>
</protein>
<dbReference type="InterPro" id="IPR017871">
    <property type="entry name" value="ABC_transporter-like_CS"/>
</dbReference>
<dbReference type="InterPro" id="IPR027417">
    <property type="entry name" value="P-loop_NTPase"/>
</dbReference>
<dbReference type="GO" id="GO:0016020">
    <property type="term" value="C:membrane"/>
    <property type="evidence" value="ECO:0007669"/>
    <property type="project" value="InterPro"/>
</dbReference>
<dbReference type="InterPro" id="IPR003439">
    <property type="entry name" value="ABC_transporter-like_ATP-bd"/>
</dbReference>
<organism evidence="7 8">
    <name type="scientific">Tropilaelaps mercedesae</name>
    <dbReference type="NCBI Taxonomy" id="418985"/>
    <lineage>
        <taxon>Eukaryota</taxon>
        <taxon>Metazoa</taxon>
        <taxon>Ecdysozoa</taxon>
        <taxon>Arthropoda</taxon>
        <taxon>Chelicerata</taxon>
        <taxon>Arachnida</taxon>
        <taxon>Acari</taxon>
        <taxon>Parasitiformes</taxon>
        <taxon>Mesostigmata</taxon>
        <taxon>Gamasina</taxon>
        <taxon>Dermanyssoidea</taxon>
        <taxon>Laelapidae</taxon>
        <taxon>Tropilaelaps</taxon>
    </lineage>
</organism>
<evidence type="ECO:0000256" key="4">
    <source>
        <dbReference type="ARBA" id="ARBA00022840"/>
    </source>
</evidence>
<accession>A0A1V9XSJ3</accession>
<dbReference type="PANTHER" id="PTHR19229:SF36">
    <property type="entry name" value="ATP-BINDING CASSETTE SUB-FAMILY A MEMBER 2"/>
    <property type="match status" value="1"/>
</dbReference>
<dbReference type="InterPro" id="IPR003593">
    <property type="entry name" value="AAA+_ATPase"/>
</dbReference>
<dbReference type="OrthoDB" id="6512458at2759"/>
<feature type="domain" description="ABC transporter" evidence="6">
    <location>
        <begin position="185"/>
        <end position="416"/>
    </location>
</feature>
<dbReference type="PROSITE" id="PS50893">
    <property type="entry name" value="ABC_TRANSPORTER_2"/>
    <property type="match status" value="1"/>
</dbReference>
<dbReference type="Gene3D" id="3.40.50.300">
    <property type="entry name" value="P-loop containing nucleotide triphosphate hydrolases"/>
    <property type="match status" value="1"/>
</dbReference>